<proteinExistence type="predicted"/>
<feature type="transmembrane region" description="Helical" evidence="1">
    <location>
        <begin position="311"/>
        <end position="328"/>
    </location>
</feature>
<keyword evidence="1" id="KW-0812">Transmembrane</keyword>
<protein>
    <recommendedName>
        <fullName evidence="4">Glycosyltransferase RgtA/B/C/D-like domain-containing protein</fullName>
    </recommendedName>
</protein>
<feature type="transmembrane region" description="Helical" evidence="1">
    <location>
        <begin position="111"/>
        <end position="139"/>
    </location>
</feature>
<keyword evidence="1" id="KW-0472">Membrane</keyword>
<feature type="transmembrane region" description="Helical" evidence="1">
    <location>
        <begin position="151"/>
        <end position="173"/>
    </location>
</feature>
<accession>A0ABW2M2G5</accession>
<evidence type="ECO:0000256" key="1">
    <source>
        <dbReference type="SAM" id="Phobius"/>
    </source>
</evidence>
<keyword evidence="3" id="KW-1185">Reference proteome</keyword>
<feature type="transmembrane region" description="Helical" evidence="1">
    <location>
        <begin position="40"/>
        <end position="60"/>
    </location>
</feature>
<evidence type="ECO:0000313" key="2">
    <source>
        <dbReference type="EMBL" id="MFC7348100.1"/>
    </source>
</evidence>
<dbReference type="RefSeq" id="WP_378181133.1">
    <property type="nucleotide sequence ID" value="NZ_JBHTCR010000007.1"/>
</dbReference>
<keyword evidence="1" id="KW-1133">Transmembrane helix</keyword>
<evidence type="ECO:0000313" key="3">
    <source>
        <dbReference type="Proteomes" id="UP001596550"/>
    </source>
</evidence>
<dbReference type="EMBL" id="JBHTCR010000007">
    <property type="protein sequence ID" value="MFC7348100.1"/>
    <property type="molecule type" value="Genomic_DNA"/>
</dbReference>
<name>A0ABW2M2G5_9FLAO</name>
<reference evidence="3" key="1">
    <citation type="journal article" date="2019" name="Int. J. Syst. Evol. Microbiol.">
        <title>The Global Catalogue of Microorganisms (GCM) 10K type strain sequencing project: providing services to taxonomists for standard genome sequencing and annotation.</title>
        <authorList>
            <consortium name="The Broad Institute Genomics Platform"/>
            <consortium name="The Broad Institute Genome Sequencing Center for Infectious Disease"/>
            <person name="Wu L."/>
            <person name="Ma J."/>
        </authorList>
    </citation>
    <scope>NUCLEOTIDE SEQUENCE [LARGE SCALE GENOMIC DNA]</scope>
    <source>
        <strain evidence="3">CCUG 54781</strain>
    </source>
</reference>
<feature type="transmembrane region" description="Helical" evidence="1">
    <location>
        <begin position="274"/>
        <end position="305"/>
    </location>
</feature>
<feature type="transmembrane region" description="Helical" evidence="1">
    <location>
        <begin position="227"/>
        <end position="245"/>
    </location>
</feature>
<dbReference type="Proteomes" id="UP001596550">
    <property type="component" value="Unassembled WGS sequence"/>
</dbReference>
<feature type="transmembrane region" description="Helical" evidence="1">
    <location>
        <begin position="72"/>
        <end position="105"/>
    </location>
</feature>
<feature type="transmembrane region" description="Helical" evidence="1">
    <location>
        <begin position="197"/>
        <end position="220"/>
    </location>
</feature>
<gene>
    <name evidence="2" type="ORF">ACFQO9_15385</name>
</gene>
<evidence type="ECO:0008006" key="4">
    <source>
        <dbReference type="Google" id="ProtNLM"/>
    </source>
</evidence>
<sequence>MVDRIKLGQKIYKDFDYIRPFFSIIFWDFLLKPISANSEFSILLSRILVIVESFIICYVIQKLIFEKTHLQLTIFLLICFLHSFPIMTWHTIDGIFFSILSLFFYKKKWNFSALIFIVLASLVKQSFFIFGFVMTIIILQDLYKNRKIDKRDFYIFISTAILLIFSLFQYGIIENFEYFFKQVFNSSASSNFYESSIAVYFFNNKIATAAFILFLISIYFIKINRKIIEVLLTILFPIIIIFPFFNQGVFLGIHSLFLILIILFLKYEPENKFAFFLLFLAWSSSISWGYNTPIFFILILIYKFIEKKTRFFLFLWGIILVTFFIYRIRYTYLSDSLLTTKHIITKNITSISGLLISENEYFYILEAQQINKNYKDVIFLPGSPILDIINLNFPNRASWEMDIEYPNWKRDLNKLKTNIIAVDNKQNYYKEGFYISSFALELIKRKKIIKKTKYFTIYGN</sequence>
<organism evidence="2 3">
    <name type="scientific">Chryseobacterium zhengzhouense</name>
    <dbReference type="NCBI Taxonomy" id="1636086"/>
    <lineage>
        <taxon>Bacteria</taxon>
        <taxon>Pseudomonadati</taxon>
        <taxon>Bacteroidota</taxon>
        <taxon>Flavobacteriia</taxon>
        <taxon>Flavobacteriales</taxon>
        <taxon>Weeksellaceae</taxon>
        <taxon>Chryseobacterium group</taxon>
        <taxon>Chryseobacterium</taxon>
    </lineage>
</organism>
<comment type="caution">
    <text evidence="2">The sequence shown here is derived from an EMBL/GenBank/DDBJ whole genome shotgun (WGS) entry which is preliminary data.</text>
</comment>